<dbReference type="eggNOG" id="ENOG502ZE10">
    <property type="taxonomic scope" value="Bacteria"/>
</dbReference>
<dbReference type="InParanoid" id="A0LT93"/>
<reference evidence="1 2" key="1">
    <citation type="journal article" date="2009" name="Genome Res.">
        <title>Complete genome of the cellulolytic thermophile Acidothermus cellulolyticus 11B provides insights into its ecophysiological and evolutionary adaptations.</title>
        <authorList>
            <person name="Barabote R.D."/>
            <person name="Xie G."/>
            <person name="Leu D.H."/>
            <person name="Normand P."/>
            <person name="Necsulea A."/>
            <person name="Daubin V."/>
            <person name="Medigue C."/>
            <person name="Adney W.S."/>
            <person name="Xu X.C."/>
            <person name="Lapidus A."/>
            <person name="Parales R.E."/>
            <person name="Detter C."/>
            <person name="Pujic P."/>
            <person name="Bruce D."/>
            <person name="Lavire C."/>
            <person name="Challacombe J.F."/>
            <person name="Brettin T.S."/>
            <person name="Berry A.M."/>
        </authorList>
    </citation>
    <scope>NUCLEOTIDE SEQUENCE [LARGE SCALE GENOMIC DNA]</scope>
    <source>
        <strain evidence="2">ATCC 43068 / DSM 8971 / 11B</strain>
    </source>
</reference>
<dbReference type="AlphaFoldDB" id="A0LT93"/>
<dbReference type="EMBL" id="CP000481">
    <property type="protein sequence ID" value="ABK52653.1"/>
    <property type="molecule type" value="Genomic_DNA"/>
</dbReference>
<proteinExistence type="predicted"/>
<keyword evidence="2" id="KW-1185">Reference proteome</keyword>
<dbReference type="OrthoDB" id="3206355at2"/>
<name>A0LT93_ACIC1</name>
<dbReference type="KEGG" id="ace:Acel_0880"/>
<dbReference type="Proteomes" id="UP000008221">
    <property type="component" value="Chromosome"/>
</dbReference>
<evidence type="ECO:0000313" key="2">
    <source>
        <dbReference type="Proteomes" id="UP000008221"/>
    </source>
</evidence>
<accession>A0LT93</accession>
<dbReference type="RefSeq" id="WP_011719716.1">
    <property type="nucleotide sequence ID" value="NC_008578.1"/>
</dbReference>
<dbReference type="STRING" id="351607.Acel_0880"/>
<gene>
    <name evidence="1" type="ordered locus">Acel_0880</name>
</gene>
<evidence type="ECO:0000313" key="1">
    <source>
        <dbReference type="EMBL" id="ABK52653.1"/>
    </source>
</evidence>
<dbReference type="HOGENOM" id="CLU_1754856_0_0_11"/>
<protein>
    <submittedName>
        <fullName evidence="1">Uncharacterized protein</fullName>
    </submittedName>
</protein>
<sequence length="148" mass="16665">MPILPWLHGRRPVVRVASLDEHPNRGEILAIRRRATMLREREITGLARLWRNTPYLAAIRARALSVDAPLVVDVLHDFATIEQAFDEVLTQPQAIARVSSATLHPTIVETALKAVRDALAAAYAQPVLRPREYLALGAPWRRVIYQLP</sequence>
<organism evidence="1 2">
    <name type="scientific">Acidothermus cellulolyticus (strain ATCC 43068 / DSM 8971 / 11B)</name>
    <dbReference type="NCBI Taxonomy" id="351607"/>
    <lineage>
        <taxon>Bacteria</taxon>
        <taxon>Bacillati</taxon>
        <taxon>Actinomycetota</taxon>
        <taxon>Actinomycetes</taxon>
        <taxon>Acidothermales</taxon>
        <taxon>Acidothermaceae</taxon>
        <taxon>Acidothermus</taxon>
    </lineage>
</organism>